<proteinExistence type="predicted"/>
<comment type="caution">
    <text evidence="1">The sequence shown here is derived from an EMBL/GenBank/DDBJ whole genome shotgun (WGS) entry which is preliminary data.</text>
</comment>
<evidence type="ECO:0000313" key="2">
    <source>
        <dbReference type="Proteomes" id="UP000813427"/>
    </source>
</evidence>
<evidence type="ECO:0000313" key="1">
    <source>
        <dbReference type="EMBL" id="KAH7245194.1"/>
    </source>
</evidence>
<keyword evidence="2" id="KW-1185">Reference proteome</keyword>
<dbReference type="Proteomes" id="UP000813427">
    <property type="component" value="Unassembled WGS sequence"/>
</dbReference>
<sequence>MSLVVQAALFVKITAIRMPHHACVVSRSIRLNFVIECLLVSWGFVVEYSNASVAWWLRVLCLTSYILLQTSARSLEIVPKKTRLWNNLP</sequence>
<organism evidence="1 2">
    <name type="scientific">Fusarium tricinctum</name>
    <dbReference type="NCBI Taxonomy" id="61284"/>
    <lineage>
        <taxon>Eukaryota</taxon>
        <taxon>Fungi</taxon>
        <taxon>Dikarya</taxon>
        <taxon>Ascomycota</taxon>
        <taxon>Pezizomycotina</taxon>
        <taxon>Sordariomycetes</taxon>
        <taxon>Hypocreomycetidae</taxon>
        <taxon>Hypocreales</taxon>
        <taxon>Nectriaceae</taxon>
        <taxon>Fusarium</taxon>
        <taxon>Fusarium tricinctum species complex</taxon>
    </lineage>
</organism>
<accession>A0A8K0WAK7</accession>
<dbReference type="AlphaFoldDB" id="A0A8K0WAK7"/>
<gene>
    <name evidence="1" type="ORF">BKA59DRAFT_475476</name>
</gene>
<protein>
    <submittedName>
        <fullName evidence="1">Uncharacterized protein</fullName>
    </submittedName>
</protein>
<dbReference type="EMBL" id="JAGPXF010000004">
    <property type="protein sequence ID" value="KAH7245194.1"/>
    <property type="molecule type" value="Genomic_DNA"/>
</dbReference>
<reference evidence="1" key="1">
    <citation type="journal article" date="2021" name="Nat. Commun.">
        <title>Genetic determinants of endophytism in the Arabidopsis root mycobiome.</title>
        <authorList>
            <person name="Mesny F."/>
            <person name="Miyauchi S."/>
            <person name="Thiergart T."/>
            <person name="Pickel B."/>
            <person name="Atanasova L."/>
            <person name="Karlsson M."/>
            <person name="Huettel B."/>
            <person name="Barry K.W."/>
            <person name="Haridas S."/>
            <person name="Chen C."/>
            <person name="Bauer D."/>
            <person name="Andreopoulos W."/>
            <person name="Pangilinan J."/>
            <person name="LaButti K."/>
            <person name="Riley R."/>
            <person name="Lipzen A."/>
            <person name="Clum A."/>
            <person name="Drula E."/>
            <person name="Henrissat B."/>
            <person name="Kohler A."/>
            <person name="Grigoriev I.V."/>
            <person name="Martin F.M."/>
            <person name="Hacquard S."/>
        </authorList>
    </citation>
    <scope>NUCLEOTIDE SEQUENCE</scope>
    <source>
        <strain evidence="1">MPI-SDFR-AT-0068</strain>
    </source>
</reference>
<name>A0A8K0WAK7_9HYPO</name>